<comment type="caution">
    <text evidence="1">The sequence shown here is derived from an EMBL/GenBank/DDBJ whole genome shotgun (WGS) entry which is preliminary data.</text>
</comment>
<reference evidence="1 2" key="1">
    <citation type="submission" date="2018-05" db="EMBL/GenBank/DDBJ databases">
        <authorList>
            <person name="Lanie J.A."/>
            <person name="Ng W.-L."/>
            <person name="Kazmierczak K.M."/>
            <person name="Andrzejewski T.M."/>
            <person name="Davidsen T.M."/>
            <person name="Wayne K.J."/>
            <person name="Tettelin H."/>
            <person name="Glass J.I."/>
            <person name="Rusch D."/>
            <person name="Podicherti R."/>
            <person name="Tsui H.-C.T."/>
            <person name="Winkler M.E."/>
        </authorList>
    </citation>
    <scope>NUCLEOTIDE SEQUENCE [LARGE SCALE GENOMIC DNA]</scope>
    <source>
        <strain evidence="1 2">BUT-10</strain>
    </source>
</reference>
<keyword evidence="2" id="KW-1185">Reference proteome</keyword>
<dbReference type="EMBL" id="QFYS01000001">
    <property type="protein sequence ID" value="RAK68785.1"/>
    <property type="molecule type" value="Genomic_DNA"/>
</dbReference>
<gene>
    <name evidence="1" type="ORF">DJ019_01880</name>
</gene>
<accession>A0A328BQ37</accession>
<sequence>MLTEFERDCAAADVSPVAALKAGGVHPTLWSKWKSGMSPTLKNFQRARSGLEALKRERAA</sequence>
<organism evidence="1 2">
    <name type="scientific">Phenylobacterium kunshanense</name>
    <dbReference type="NCBI Taxonomy" id="1445034"/>
    <lineage>
        <taxon>Bacteria</taxon>
        <taxon>Pseudomonadati</taxon>
        <taxon>Pseudomonadota</taxon>
        <taxon>Alphaproteobacteria</taxon>
        <taxon>Caulobacterales</taxon>
        <taxon>Caulobacteraceae</taxon>
        <taxon>Phenylobacterium</taxon>
    </lineage>
</organism>
<dbReference type="Proteomes" id="UP000249524">
    <property type="component" value="Unassembled WGS sequence"/>
</dbReference>
<proteinExistence type="predicted"/>
<protein>
    <recommendedName>
        <fullName evidence="3">XRE family transcriptional regulator</fullName>
    </recommendedName>
</protein>
<evidence type="ECO:0008006" key="3">
    <source>
        <dbReference type="Google" id="ProtNLM"/>
    </source>
</evidence>
<dbReference type="RefSeq" id="WP_111274277.1">
    <property type="nucleotide sequence ID" value="NZ_QFYS01000001.1"/>
</dbReference>
<evidence type="ECO:0000313" key="2">
    <source>
        <dbReference type="Proteomes" id="UP000249524"/>
    </source>
</evidence>
<name>A0A328BQ37_9CAUL</name>
<dbReference type="AlphaFoldDB" id="A0A328BQ37"/>
<evidence type="ECO:0000313" key="1">
    <source>
        <dbReference type="EMBL" id="RAK68785.1"/>
    </source>
</evidence>